<dbReference type="AlphaFoldDB" id="A0A5R9E5M7"/>
<comment type="caution">
    <text evidence="3">The sequence shown here is derived from an EMBL/GenBank/DDBJ whole genome shotgun (WGS) entry which is preliminary data.</text>
</comment>
<keyword evidence="4" id="KW-1185">Reference proteome</keyword>
<keyword evidence="2" id="KW-0812">Transmembrane</keyword>
<dbReference type="Proteomes" id="UP000305921">
    <property type="component" value="Unassembled WGS sequence"/>
</dbReference>
<dbReference type="RefSeq" id="WP_138053543.1">
    <property type="nucleotide sequence ID" value="NZ_VAWE01000001.1"/>
</dbReference>
<evidence type="ECO:0000313" key="3">
    <source>
        <dbReference type="EMBL" id="TLQ44142.1"/>
    </source>
</evidence>
<keyword evidence="2" id="KW-1133">Transmembrane helix</keyword>
<keyword evidence="2" id="KW-0472">Membrane</keyword>
<gene>
    <name evidence="3" type="ORF">FEF34_14300</name>
</gene>
<evidence type="ECO:0000313" key="4">
    <source>
        <dbReference type="Proteomes" id="UP000305921"/>
    </source>
</evidence>
<feature type="compositionally biased region" description="Basic and acidic residues" evidence="1">
    <location>
        <begin position="118"/>
        <end position="127"/>
    </location>
</feature>
<evidence type="ECO:0000256" key="1">
    <source>
        <dbReference type="SAM" id="MobiDB-lite"/>
    </source>
</evidence>
<evidence type="ECO:0000256" key="2">
    <source>
        <dbReference type="SAM" id="Phobius"/>
    </source>
</evidence>
<feature type="compositionally biased region" description="Gly residues" evidence="1">
    <location>
        <begin position="250"/>
        <end position="267"/>
    </location>
</feature>
<feature type="region of interest" description="Disordered" evidence="1">
    <location>
        <begin position="202"/>
        <end position="267"/>
    </location>
</feature>
<reference evidence="3 4" key="1">
    <citation type="submission" date="2019-05" db="EMBL/GenBank/DDBJ databases">
        <title>Streptomyces marianii sp. nov., a novel marine actinomycete from southern coast of India.</title>
        <authorList>
            <person name="Iniyan A.M."/>
            <person name="Wink J."/>
            <person name="Ramprasad E."/>
            <person name="Ramana C.V."/>
            <person name="Bunk B."/>
            <person name="Sproer C."/>
            <person name="Joseph F.-J.R.S."/>
            <person name="Vincent S.G.P."/>
        </authorList>
    </citation>
    <scope>NUCLEOTIDE SEQUENCE [LARGE SCALE GENOMIC DNA]</scope>
    <source>
        <strain evidence="3 4">ICN19</strain>
    </source>
</reference>
<feature type="transmembrane region" description="Helical" evidence="2">
    <location>
        <begin position="73"/>
        <end position="94"/>
    </location>
</feature>
<sequence length="267" mass="26938">MTPEREEPRSPELEALLAAARRPGAPDPAARERALAAFRTARDAGLHTAPLPWWRRRGRDDWRSTAERRRGRLLVRGLIAALVAASLGGVAVAAGTGAIPSPFGGGEEPAPGGGPEPTRTRQTERTPEAPVMPARTPEGATEPGQTPGAAVSADDVAHCRAYLAALERKGVPPRGEAMARLEVRAGGPEAVRAWCEGLLAVEDQPPGQGTGQGGGPKGGPGAGQPSTAPGGVPAGEQGEQGRPTAPGVSAGRGGMGTQGLGTGGSEA</sequence>
<accession>A0A5R9E5M7</accession>
<dbReference type="OrthoDB" id="4263369at2"/>
<proteinExistence type="predicted"/>
<feature type="compositionally biased region" description="Gly residues" evidence="1">
    <location>
        <begin position="208"/>
        <end position="222"/>
    </location>
</feature>
<protein>
    <submittedName>
        <fullName evidence="3">Uncharacterized protein</fullName>
    </submittedName>
</protein>
<feature type="compositionally biased region" description="Gly residues" evidence="1">
    <location>
        <begin position="103"/>
        <end position="115"/>
    </location>
</feature>
<feature type="region of interest" description="Disordered" evidence="1">
    <location>
        <begin position="101"/>
        <end position="153"/>
    </location>
</feature>
<name>A0A5R9E5M7_9ACTN</name>
<organism evidence="3 4">
    <name type="scientific">Streptomyces marianii</name>
    <dbReference type="NCBI Taxonomy" id="1817406"/>
    <lineage>
        <taxon>Bacteria</taxon>
        <taxon>Bacillati</taxon>
        <taxon>Actinomycetota</taxon>
        <taxon>Actinomycetes</taxon>
        <taxon>Kitasatosporales</taxon>
        <taxon>Streptomycetaceae</taxon>
        <taxon>Streptomyces</taxon>
    </lineage>
</organism>
<dbReference type="EMBL" id="VAWE01000001">
    <property type="protein sequence ID" value="TLQ44142.1"/>
    <property type="molecule type" value="Genomic_DNA"/>
</dbReference>